<organism evidence="2 3">
    <name type="scientific">Blastopirellula marina</name>
    <dbReference type="NCBI Taxonomy" id="124"/>
    <lineage>
        <taxon>Bacteria</taxon>
        <taxon>Pseudomonadati</taxon>
        <taxon>Planctomycetota</taxon>
        <taxon>Planctomycetia</taxon>
        <taxon>Pirellulales</taxon>
        <taxon>Pirellulaceae</taxon>
        <taxon>Blastopirellula</taxon>
    </lineage>
</organism>
<evidence type="ECO:0000259" key="1">
    <source>
        <dbReference type="Pfam" id="PF04028"/>
    </source>
</evidence>
<protein>
    <recommendedName>
        <fullName evidence="1">DUF374 domain-containing protein</fullName>
    </recommendedName>
</protein>
<evidence type="ECO:0000313" key="2">
    <source>
        <dbReference type="EMBL" id="PQO37404.1"/>
    </source>
</evidence>
<gene>
    <name evidence="2" type="ORF">C5Y83_05520</name>
</gene>
<proteinExistence type="predicted"/>
<dbReference type="EMBL" id="PUHY01000005">
    <property type="protein sequence ID" value="PQO37404.1"/>
    <property type="molecule type" value="Genomic_DNA"/>
</dbReference>
<feature type="domain" description="DUF374" evidence="1">
    <location>
        <begin position="57"/>
        <end position="118"/>
    </location>
</feature>
<evidence type="ECO:0000313" key="3">
    <source>
        <dbReference type="Proteomes" id="UP000238322"/>
    </source>
</evidence>
<dbReference type="Pfam" id="PF04028">
    <property type="entry name" value="DUF374"/>
    <property type="match status" value="1"/>
</dbReference>
<name>A0A2S8FZU2_9BACT</name>
<sequence>MAYAFAALLWLLFRTLSIRVISGSPDTSPFNRACQQRYLYSVWHDSIVMPVFGGRHWCTTALTSMHRDGTFVASILGLRKIATVRGSTNRIRPAAMRELLQTVESRHLVITPDGPRGPNRTMSAGIAYLASRTGRGIVPSGFACSNCWRWKGTWSELIIPKPFSTIVLLAGSPIHVPADVDRTGLNHYVEQIQSAMNQLDSAAKAELIH</sequence>
<dbReference type="CDD" id="cd07983">
    <property type="entry name" value="LPLAT_DUF374-like"/>
    <property type="match status" value="1"/>
</dbReference>
<dbReference type="AlphaFoldDB" id="A0A2S8FZU2"/>
<reference evidence="2 3" key="1">
    <citation type="submission" date="2018-02" db="EMBL/GenBank/DDBJ databases">
        <title>Comparative genomes isolates from brazilian mangrove.</title>
        <authorList>
            <person name="Araujo J.E."/>
            <person name="Taketani R.G."/>
            <person name="Silva M.C.P."/>
            <person name="Loureco M.V."/>
            <person name="Andreote F.D."/>
        </authorList>
    </citation>
    <scope>NUCLEOTIDE SEQUENCE [LARGE SCALE GENOMIC DNA]</scope>
    <source>
        <strain evidence="2 3">Hex-1 MGV</strain>
    </source>
</reference>
<accession>A0A2S8FZU2</accession>
<dbReference type="Proteomes" id="UP000238322">
    <property type="component" value="Unassembled WGS sequence"/>
</dbReference>
<dbReference type="InterPro" id="IPR007172">
    <property type="entry name" value="DUF374"/>
</dbReference>
<comment type="caution">
    <text evidence="2">The sequence shown here is derived from an EMBL/GenBank/DDBJ whole genome shotgun (WGS) entry which is preliminary data.</text>
</comment>